<dbReference type="SUPFAM" id="SSF57667">
    <property type="entry name" value="beta-beta-alpha zinc fingers"/>
    <property type="match status" value="1"/>
</dbReference>
<dbReference type="InterPro" id="IPR036236">
    <property type="entry name" value="Znf_C2H2_sf"/>
</dbReference>
<evidence type="ECO:0000256" key="4">
    <source>
        <dbReference type="SAM" id="MobiDB-lite"/>
    </source>
</evidence>
<sequence>MGKYWCKNCKIFVDDSKLQRRNHELSNKHQRNIQKLISDLHLKNIKEHKINKPKTCRIEKSENKNAIKIKIDKELKSSTKSHANEEKVKEAVIGAWEEVQSTRERENKKGDGSEDVAGDGAPDASFVLQDSAKSLDELANWDLTVNRKITLATVGKEAPNVAPLFKKRKTRSRTRK</sequence>
<feature type="domain" description="U1-type" evidence="5">
    <location>
        <begin position="1"/>
        <end position="36"/>
    </location>
</feature>
<evidence type="ECO:0000256" key="2">
    <source>
        <dbReference type="ARBA" id="ARBA00022771"/>
    </source>
</evidence>
<evidence type="ECO:0000259" key="5">
    <source>
        <dbReference type="SMART" id="SM00451"/>
    </source>
</evidence>
<dbReference type="AlphaFoldDB" id="A0A1D2VAU6"/>
<gene>
    <name evidence="6" type="ORF">ASCRUDRAFT_72196</name>
</gene>
<dbReference type="GeneID" id="30965676"/>
<organism evidence="6 7">
    <name type="scientific">Ascoidea rubescens DSM 1968</name>
    <dbReference type="NCBI Taxonomy" id="1344418"/>
    <lineage>
        <taxon>Eukaryota</taxon>
        <taxon>Fungi</taxon>
        <taxon>Dikarya</taxon>
        <taxon>Ascomycota</taxon>
        <taxon>Saccharomycotina</taxon>
        <taxon>Saccharomycetes</taxon>
        <taxon>Ascoideaceae</taxon>
        <taxon>Ascoidea</taxon>
    </lineage>
</organism>
<dbReference type="Pfam" id="PF06220">
    <property type="entry name" value="zf-U1"/>
    <property type="match status" value="1"/>
</dbReference>
<keyword evidence="3" id="KW-0862">Zinc</keyword>
<protein>
    <recommendedName>
        <fullName evidence="5">U1-type domain-containing protein</fullName>
    </recommendedName>
</protein>
<dbReference type="Proteomes" id="UP000095038">
    <property type="component" value="Unassembled WGS sequence"/>
</dbReference>
<dbReference type="SMART" id="SM00451">
    <property type="entry name" value="ZnF_U1"/>
    <property type="match status" value="1"/>
</dbReference>
<dbReference type="GO" id="GO:0008270">
    <property type="term" value="F:zinc ion binding"/>
    <property type="evidence" value="ECO:0007669"/>
    <property type="project" value="UniProtKB-KW"/>
</dbReference>
<accession>A0A1D2VAU6</accession>
<proteinExistence type="predicted"/>
<dbReference type="Gene3D" id="3.30.160.60">
    <property type="entry name" value="Classic Zinc Finger"/>
    <property type="match status" value="1"/>
</dbReference>
<name>A0A1D2VAU6_9ASCO</name>
<dbReference type="InterPro" id="IPR003604">
    <property type="entry name" value="Matrin/U1-like-C_Znf_C2H2"/>
</dbReference>
<evidence type="ECO:0000256" key="3">
    <source>
        <dbReference type="ARBA" id="ARBA00022833"/>
    </source>
</evidence>
<keyword evidence="7" id="KW-1185">Reference proteome</keyword>
<dbReference type="InParanoid" id="A0A1D2VAU6"/>
<reference evidence="7" key="1">
    <citation type="submission" date="2016-05" db="EMBL/GenBank/DDBJ databases">
        <title>Comparative genomics of biotechnologically important yeasts.</title>
        <authorList>
            <consortium name="DOE Joint Genome Institute"/>
            <person name="Riley R."/>
            <person name="Haridas S."/>
            <person name="Wolfe K.H."/>
            <person name="Lopes M.R."/>
            <person name="Hittinger C.T."/>
            <person name="Goker M."/>
            <person name="Salamov A."/>
            <person name="Wisecaver J."/>
            <person name="Long T.M."/>
            <person name="Aerts A.L."/>
            <person name="Barry K."/>
            <person name="Choi C."/>
            <person name="Clum A."/>
            <person name="Coughlan A.Y."/>
            <person name="Deshpande S."/>
            <person name="Douglass A.P."/>
            <person name="Hanson S.J."/>
            <person name="Klenk H.-P."/>
            <person name="Labutti K."/>
            <person name="Lapidus A."/>
            <person name="Lindquist E."/>
            <person name="Lipzen A."/>
            <person name="Meier-Kolthoff J.P."/>
            <person name="Ohm R.A."/>
            <person name="Otillar R.P."/>
            <person name="Pangilinan J."/>
            <person name="Peng Y."/>
            <person name="Rokas A."/>
            <person name="Rosa C.A."/>
            <person name="Scheuner C."/>
            <person name="Sibirny A.A."/>
            <person name="Slot J.C."/>
            <person name="Stielow J.B."/>
            <person name="Sun H."/>
            <person name="Kurtzman C.P."/>
            <person name="Blackwell M."/>
            <person name="Grigoriev I.V."/>
            <person name="Jeffries T.W."/>
        </authorList>
    </citation>
    <scope>NUCLEOTIDE SEQUENCE [LARGE SCALE GENOMIC DNA]</scope>
    <source>
        <strain evidence="7">DSM 1968</strain>
    </source>
</reference>
<dbReference type="EMBL" id="KV454489">
    <property type="protein sequence ID" value="ODV58782.1"/>
    <property type="molecule type" value="Genomic_DNA"/>
</dbReference>
<evidence type="ECO:0000256" key="1">
    <source>
        <dbReference type="ARBA" id="ARBA00022723"/>
    </source>
</evidence>
<dbReference type="GO" id="GO:0003676">
    <property type="term" value="F:nucleic acid binding"/>
    <property type="evidence" value="ECO:0007669"/>
    <property type="project" value="InterPro"/>
</dbReference>
<keyword evidence="2" id="KW-0863">Zinc-finger</keyword>
<evidence type="ECO:0000313" key="6">
    <source>
        <dbReference type="EMBL" id="ODV58782.1"/>
    </source>
</evidence>
<feature type="region of interest" description="Disordered" evidence="4">
    <location>
        <begin position="97"/>
        <end position="124"/>
    </location>
</feature>
<evidence type="ECO:0000313" key="7">
    <source>
        <dbReference type="Proteomes" id="UP000095038"/>
    </source>
</evidence>
<dbReference type="STRING" id="1344418.A0A1D2VAU6"/>
<feature type="compositionally biased region" description="Basic and acidic residues" evidence="4">
    <location>
        <begin position="100"/>
        <end position="112"/>
    </location>
</feature>
<dbReference type="RefSeq" id="XP_020045089.1">
    <property type="nucleotide sequence ID" value="XM_020192040.1"/>
</dbReference>
<dbReference type="OrthoDB" id="191651at2759"/>
<dbReference type="InterPro" id="IPR013085">
    <property type="entry name" value="U1-CZ_Znf_C2H2"/>
</dbReference>
<keyword evidence="1" id="KW-0479">Metal-binding</keyword>